<organism evidence="1 2">
    <name type="scientific">Araneus ventricosus</name>
    <name type="common">Orbweaver spider</name>
    <name type="synonym">Epeira ventricosa</name>
    <dbReference type="NCBI Taxonomy" id="182803"/>
    <lineage>
        <taxon>Eukaryota</taxon>
        <taxon>Metazoa</taxon>
        <taxon>Ecdysozoa</taxon>
        <taxon>Arthropoda</taxon>
        <taxon>Chelicerata</taxon>
        <taxon>Arachnida</taxon>
        <taxon>Araneae</taxon>
        <taxon>Araneomorphae</taxon>
        <taxon>Entelegynae</taxon>
        <taxon>Araneoidea</taxon>
        <taxon>Araneidae</taxon>
        <taxon>Araneus</taxon>
    </lineage>
</organism>
<sequence length="88" mass="9922">MGTFSSKGVGKIVMVNGKMTISVCVDILSENLKKSITDSSVDRWYILQQDNDSKHTSKIVSQNTRLRYWSGPHEAHTLIPRTFILSPK</sequence>
<comment type="caution">
    <text evidence="1">The sequence shown here is derived from an EMBL/GenBank/DDBJ whole genome shotgun (WGS) entry which is preliminary data.</text>
</comment>
<name>A0A4Y2WHU0_ARAVE</name>
<dbReference type="GO" id="GO:0003676">
    <property type="term" value="F:nucleic acid binding"/>
    <property type="evidence" value="ECO:0007669"/>
    <property type="project" value="InterPro"/>
</dbReference>
<dbReference type="AlphaFoldDB" id="A0A4Y2WHU0"/>
<reference evidence="1 2" key="1">
    <citation type="journal article" date="2019" name="Sci. Rep.">
        <title>Orb-weaving spider Araneus ventricosus genome elucidates the spidroin gene catalogue.</title>
        <authorList>
            <person name="Kono N."/>
            <person name="Nakamura H."/>
            <person name="Ohtoshi R."/>
            <person name="Moran D.A.P."/>
            <person name="Shinohara A."/>
            <person name="Yoshida Y."/>
            <person name="Fujiwara M."/>
            <person name="Mori M."/>
            <person name="Tomita M."/>
            <person name="Arakawa K."/>
        </authorList>
    </citation>
    <scope>NUCLEOTIDE SEQUENCE [LARGE SCALE GENOMIC DNA]</scope>
</reference>
<evidence type="ECO:0000313" key="2">
    <source>
        <dbReference type="Proteomes" id="UP000499080"/>
    </source>
</evidence>
<dbReference type="OrthoDB" id="6021633at2759"/>
<evidence type="ECO:0000313" key="1">
    <source>
        <dbReference type="EMBL" id="GBO36184.1"/>
    </source>
</evidence>
<accession>A0A4Y2WHU0</accession>
<proteinExistence type="predicted"/>
<keyword evidence="2" id="KW-1185">Reference proteome</keyword>
<dbReference type="InterPro" id="IPR036397">
    <property type="entry name" value="RNaseH_sf"/>
</dbReference>
<dbReference type="EMBL" id="BGPR01060303">
    <property type="protein sequence ID" value="GBO36184.1"/>
    <property type="molecule type" value="Genomic_DNA"/>
</dbReference>
<protein>
    <recommendedName>
        <fullName evidence="3">Tc1-like transposase DDE domain-containing protein</fullName>
    </recommendedName>
</protein>
<dbReference type="Proteomes" id="UP000499080">
    <property type="component" value="Unassembled WGS sequence"/>
</dbReference>
<gene>
    <name evidence="1" type="ORF">AVEN_186776_1</name>
</gene>
<dbReference type="Gene3D" id="3.30.420.10">
    <property type="entry name" value="Ribonuclease H-like superfamily/Ribonuclease H"/>
    <property type="match status" value="1"/>
</dbReference>
<evidence type="ECO:0008006" key="3">
    <source>
        <dbReference type="Google" id="ProtNLM"/>
    </source>
</evidence>